<evidence type="ECO:0000313" key="4">
    <source>
        <dbReference type="Proteomes" id="UP001614394"/>
    </source>
</evidence>
<gene>
    <name evidence="3" type="ORF">ACIGXA_11190</name>
</gene>
<dbReference type="Proteomes" id="UP001614394">
    <property type="component" value="Unassembled WGS sequence"/>
</dbReference>
<protein>
    <recommendedName>
        <fullName evidence="2">Terpene synthase</fullName>
        <ecNumber evidence="2">4.2.3.-</ecNumber>
    </recommendedName>
</protein>
<dbReference type="SFLD" id="SFLDG01020">
    <property type="entry name" value="Terpene_Cyclase_Like_2"/>
    <property type="match status" value="1"/>
</dbReference>
<dbReference type="InterPro" id="IPR008949">
    <property type="entry name" value="Isoprenoid_synthase_dom_sf"/>
</dbReference>
<keyword evidence="1 2" id="KW-0456">Lyase</keyword>
<dbReference type="EC" id="4.2.3.-" evidence="2"/>
<dbReference type="PANTHER" id="PTHR35201:SF4">
    <property type="entry name" value="BETA-PINACENE SYNTHASE-RELATED"/>
    <property type="match status" value="1"/>
</dbReference>
<keyword evidence="2" id="KW-0460">Magnesium</keyword>
<name>A0ABW8C3S6_9ACTN</name>
<organism evidence="3 4">
    <name type="scientific">Streptomyces fildesensis</name>
    <dbReference type="NCBI Taxonomy" id="375757"/>
    <lineage>
        <taxon>Bacteria</taxon>
        <taxon>Bacillati</taxon>
        <taxon>Actinomycetota</taxon>
        <taxon>Actinomycetes</taxon>
        <taxon>Kitasatosporales</taxon>
        <taxon>Streptomycetaceae</taxon>
        <taxon>Streptomyces</taxon>
    </lineage>
</organism>
<sequence>MSDTTAPSGPIQRDILAERTTLLSIPFPGRSSPHTDRARRHTLQWLRDLAILRFDRDVEEYDALRLERLMAFFYPRATGPDLDLAADFNAWFFIFDDQFDGPLGRRPDDVEREVDTLVSILYEPPSPVRGTANPPGNPLAHGFRDIWLRSAAGTPTVWQHRFRDHWRDYLRAYHWEALNRTRRPTMTLEAFLRGRRDSIGVQPCLDFAERCGGYTLPDMLHSGPLAEMREITGDVVIFVNDIMSVDKELAAGDVNNSVILLLDTSDHTLDGAVELIARAANARVQRFQMLAARLPAVLDEYDAAPALREQVEDYVRAMRHVMRGNLDWSLETARYRASGVAAVSGGRQRPWSDLFGTDDTRPGGFG</sequence>
<dbReference type="NCBIfam" id="NF041624">
    <property type="entry name" value="isoafr_syn"/>
    <property type="match status" value="1"/>
</dbReference>
<comment type="cofactor">
    <cofactor evidence="2">
        <name>Mg(2+)</name>
        <dbReference type="ChEBI" id="CHEBI:18420"/>
    </cofactor>
</comment>
<comment type="caution">
    <text evidence="3">The sequence shown here is derived from an EMBL/GenBank/DDBJ whole genome shotgun (WGS) entry which is preliminary data.</text>
</comment>
<evidence type="ECO:0000256" key="1">
    <source>
        <dbReference type="ARBA" id="ARBA00023239"/>
    </source>
</evidence>
<keyword evidence="2" id="KW-0479">Metal-binding</keyword>
<dbReference type="SFLD" id="SFLDS00005">
    <property type="entry name" value="Isoprenoid_Synthase_Type_I"/>
    <property type="match status" value="1"/>
</dbReference>
<comment type="similarity">
    <text evidence="2">Belongs to the terpene synthase family.</text>
</comment>
<dbReference type="Pfam" id="PF19086">
    <property type="entry name" value="Terpene_syn_C_2"/>
    <property type="match status" value="1"/>
</dbReference>
<dbReference type="PANTHER" id="PTHR35201">
    <property type="entry name" value="TERPENE SYNTHASE"/>
    <property type="match status" value="1"/>
</dbReference>
<accession>A0ABW8C3S6</accession>
<dbReference type="GO" id="GO:0016829">
    <property type="term" value="F:lyase activity"/>
    <property type="evidence" value="ECO:0007669"/>
    <property type="project" value="UniProtKB-KW"/>
</dbReference>
<reference evidence="3 4" key="1">
    <citation type="submission" date="2024-10" db="EMBL/GenBank/DDBJ databases">
        <title>The Natural Products Discovery Center: Release of the First 8490 Sequenced Strains for Exploring Actinobacteria Biosynthetic Diversity.</title>
        <authorList>
            <person name="Kalkreuter E."/>
            <person name="Kautsar S.A."/>
            <person name="Yang D."/>
            <person name="Bader C.D."/>
            <person name="Teijaro C.N."/>
            <person name="Fluegel L."/>
            <person name="Davis C.M."/>
            <person name="Simpson J.R."/>
            <person name="Lauterbach L."/>
            <person name="Steele A.D."/>
            <person name="Gui C."/>
            <person name="Meng S."/>
            <person name="Li G."/>
            <person name="Viehrig K."/>
            <person name="Ye F."/>
            <person name="Su P."/>
            <person name="Kiefer A.F."/>
            <person name="Nichols A."/>
            <person name="Cepeda A.J."/>
            <person name="Yan W."/>
            <person name="Fan B."/>
            <person name="Jiang Y."/>
            <person name="Adhikari A."/>
            <person name="Zheng C.-J."/>
            <person name="Schuster L."/>
            <person name="Cowan T.M."/>
            <person name="Smanski M.J."/>
            <person name="Chevrette M.G."/>
            <person name="De Carvalho L.P.S."/>
            <person name="Shen B."/>
        </authorList>
    </citation>
    <scope>NUCLEOTIDE SEQUENCE [LARGE SCALE GENOMIC DNA]</scope>
    <source>
        <strain evidence="3 4">NPDC053399</strain>
    </source>
</reference>
<dbReference type="RefSeq" id="WP_399647157.1">
    <property type="nucleotide sequence ID" value="NZ_JBITYG010000003.1"/>
</dbReference>
<keyword evidence="4" id="KW-1185">Reference proteome</keyword>
<dbReference type="InterPro" id="IPR048128">
    <property type="entry name" value="Isoafr/prist_syn"/>
</dbReference>
<dbReference type="EMBL" id="JBITYG010000003">
    <property type="protein sequence ID" value="MFI9101078.1"/>
    <property type="molecule type" value="Genomic_DNA"/>
</dbReference>
<evidence type="ECO:0000256" key="2">
    <source>
        <dbReference type="RuleBase" id="RU366034"/>
    </source>
</evidence>
<proteinExistence type="inferred from homology"/>
<dbReference type="InterPro" id="IPR034686">
    <property type="entry name" value="Terpene_cyclase-like_2"/>
</dbReference>
<dbReference type="Gene3D" id="1.10.600.10">
    <property type="entry name" value="Farnesyl Diphosphate Synthase"/>
    <property type="match status" value="1"/>
</dbReference>
<evidence type="ECO:0000313" key="3">
    <source>
        <dbReference type="EMBL" id="MFI9101078.1"/>
    </source>
</evidence>
<dbReference type="SUPFAM" id="SSF48576">
    <property type="entry name" value="Terpenoid synthases"/>
    <property type="match status" value="1"/>
</dbReference>